<comment type="caution">
    <text evidence="2">The sequence shown here is derived from an EMBL/GenBank/DDBJ whole genome shotgun (WGS) entry which is preliminary data.</text>
</comment>
<keyword evidence="2" id="KW-0540">Nuclease</keyword>
<reference evidence="2" key="1">
    <citation type="submission" date="2020-03" db="EMBL/GenBank/DDBJ databases">
        <title>Hybrid Assembly of Korean Phytophthora infestans isolates.</title>
        <authorList>
            <person name="Prokchorchik M."/>
            <person name="Lee Y."/>
            <person name="Seo J."/>
            <person name="Cho J.-H."/>
            <person name="Park Y.-E."/>
            <person name="Jang D.-C."/>
            <person name="Im J.-S."/>
            <person name="Choi J.-G."/>
            <person name="Park H.-J."/>
            <person name="Lee G.-B."/>
            <person name="Lee Y.-G."/>
            <person name="Hong S.-Y."/>
            <person name="Cho K."/>
            <person name="Sohn K.H."/>
        </authorList>
    </citation>
    <scope>NUCLEOTIDE SEQUENCE</scope>
    <source>
        <strain evidence="2">KR_2_A2</strain>
    </source>
</reference>
<keyword evidence="2" id="KW-0255">Endonuclease</keyword>
<keyword evidence="2" id="KW-0378">Hydrolase</keyword>
<gene>
    <name evidence="2" type="ORF">GN958_ATG10675</name>
</gene>
<dbReference type="InterPro" id="IPR004875">
    <property type="entry name" value="DDE_SF_endonuclease_dom"/>
</dbReference>
<dbReference type="AlphaFoldDB" id="A0A8S9UI09"/>
<sequence length="252" mass="27659">MATRFEPDFFSGRSEMAAIMYLISQAIPLESSVVSHIVGSDKFASVFNMDQTAVYIDMNSTTTIDFVGAKRVDVVQGMTENAFRASVSLCASATGDKLPPMIIFAGVVGATVEEEVQQNPLHRHQAILTVWKFTVSDTRFLLLDSLKTHKMDSVRLKLEGECITEVEFIPPEITGVAQPTDVSVMRLYVSHHIDNGFSPDPSARRDLITRIVVQAWNEVPAKTIQRGFIRAGIAPFGPRGSNGRFGVAKPAQ</sequence>
<dbReference type="GO" id="GO:0003676">
    <property type="term" value="F:nucleic acid binding"/>
    <property type="evidence" value="ECO:0007669"/>
    <property type="project" value="InterPro"/>
</dbReference>
<dbReference type="Pfam" id="PF03184">
    <property type="entry name" value="DDE_1"/>
    <property type="match status" value="1"/>
</dbReference>
<feature type="domain" description="DDE-1" evidence="1">
    <location>
        <begin position="135"/>
        <end position="228"/>
    </location>
</feature>
<protein>
    <submittedName>
        <fullName evidence="2">DDE superfamily endonuclease</fullName>
    </submittedName>
</protein>
<dbReference type="GO" id="GO:0004519">
    <property type="term" value="F:endonuclease activity"/>
    <property type="evidence" value="ECO:0007669"/>
    <property type="project" value="UniProtKB-KW"/>
</dbReference>
<organism evidence="2 3">
    <name type="scientific">Phytophthora infestans</name>
    <name type="common">Potato late blight agent</name>
    <name type="synonym">Botrytis infestans</name>
    <dbReference type="NCBI Taxonomy" id="4787"/>
    <lineage>
        <taxon>Eukaryota</taxon>
        <taxon>Sar</taxon>
        <taxon>Stramenopiles</taxon>
        <taxon>Oomycota</taxon>
        <taxon>Peronosporomycetes</taxon>
        <taxon>Peronosporales</taxon>
        <taxon>Peronosporaceae</taxon>
        <taxon>Phytophthora</taxon>
    </lineage>
</organism>
<dbReference type="EMBL" id="JAACNO010001500">
    <property type="protein sequence ID" value="KAF4140136.1"/>
    <property type="molecule type" value="Genomic_DNA"/>
</dbReference>
<name>A0A8S9UI09_PHYIN</name>
<accession>A0A8S9UI09</accession>
<evidence type="ECO:0000313" key="3">
    <source>
        <dbReference type="Proteomes" id="UP000704712"/>
    </source>
</evidence>
<dbReference type="Proteomes" id="UP000704712">
    <property type="component" value="Unassembled WGS sequence"/>
</dbReference>
<proteinExistence type="predicted"/>
<evidence type="ECO:0000259" key="1">
    <source>
        <dbReference type="Pfam" id="PF03184"/>
    </source>
</evidence>
<evidence type="ECO:0000313" key="2">
    <source>
        <dbReference type="EMBL" id="KAF4140136.1"/>
    </source>
</evidence>